<proteinExistence type="predicted"/>
<evidence type="ECO:0000313" key="2">
    <source>
        <dbReference type="Proteomes" id="UP000886785"/>
    </source>
</evidence>
<reference evidence="1" key="2">
    <citation type="journal article" date="2021" name="PeerJ">
        <title>Extensive microbial diversity within the chicken gut microbiome revealed by metagenomics and culture.</title>
        <authorList>
            <person name="Gilroy R."/>
            <person name="Ravi A."/>
            <person name="Getino M."/>
            <person name="Pursley I."/>
            <person name="Horton D.L."/>
            <person name="Alikhan N.F."/>
            <person name="Baker D."/>
            <person name="Gharbi K."/>
            <person name="Hall N."/>
            <person name="Watson M."/>
            <person name="Adriaenssens E.M."/>
            <person name="Foster-Nyarko E."/>
            <person name="Jarju S."/>
            <person name="Secka A."/>
            <person name="Antonio M."/>
            <person name="Oren A."/>
            <person name="Chaudhuri R.R."/>
            <person name="La Ragione R."/>
            <person name="Hildebrand F."/>
            <person name="Pallen M.J."/>
        </authorList>
    </citation>
    <scope>NUCLEOTIDE SEQUENCE</scope>
    <source>
        <strain evidence="1">ChiSjej1B19-7085</strain>
    </source>
</reference>
<name>A0A9D1DPU5_9FIRM</name>
<dbReference type="InterPro" id="IPR026989">
    <property type="entry name" value="TnpV"/>
</dbReference>
<accession>A0A9D1DPU5</accession>
<gene>
    <name evidence="1" type="ORF">IAA54_03530</name>
</gene>
<comment type="caution">
    <text evidence="1">The sequence shown here is derived from an EMBL/GenBank/DDBJ whole genome shotgun (WGS) entry which is preliminary data.</text>
</comment>
<dbReference type="AlphaFoldDB" id="A0A9D1DPU5"/>
<sequence>MKELLDSYRIAETDPERKLPLDDLLPYTDMRIRHVCKDMPESAIVYRSTQEYEDGKEHWSIRRKGHQLKFGLEIETCFYCGADLAHGRGDIILEEFADPEEVHNAGGKFGNIYKIWLEENEPDVYKTLSENGRLLFECLKVEREAHRYALKMEEKLKNSREYTSDWLKNVQQNYAIAAEADEITIHDVVCVHRDYENGGK</sequence>
<organism evidence="1 2">
    <name type="scientific">Candidatus Gallacutalibacter pullicola</name>
    <dbReference type="NCBI Taxonomy" id="2840830"/>
    <lineage>
        <taxon>Bacteria</taxon>
        <taxon>Bacillati</taxon>
        <taxon>Bacillota</taxon>
        <taxon>Clostridia</taxon>
        <taxon>Eubacteriales</taxon>
        <taxon>Candidatus Gallacutalibacter</taxon>
    </lineage>
</organism>
<dbReference type="Pfam" id="PF14198">
    <property type="entry name" value="TnpV"/>
    <property type="match status" value="1"/>
</dbReference>
<evidence type="ECO:0000313" key="1">
    <source>
        <dbReference type="EMBL" id="HIR56717.1"/>
    </source>
</evidence>
<protein>
    <submittedName>
        <fullName evidence="1">TnpV protein</fullName>
    </submittedName>
</protein>
<dbReference type="EMBL" id="DVHF01000039">
    <property type="protein sequence ID" value="HIR56717.1"/>
    <property type="molecule type" value="Genomic_DNA"/>
</dbReference>
<reference evidence="1" key="1">
    <citation type="submission" date="2020-10" db="EMBL/GenBank/DDBJ databases">
        <authorList>
            <person name="Gilroy R."/>
        </authorList>
    </citation>
    <scope>NUCLEOTIDE SEQUENCE</scope>
    <source>
        <strain evidence="1">ChiSjej1B19-7085</strain>
    </source>
</reference>
<dbReference type="Proteomes" id="UP000886785">
    <property type="component" value="Unassembled WGS sequence"/>
</dbReference>